<evidence type="ECO:0000256" key="1">
    <source>
        <dbReference type="SAM" id="SignalP"/>
    </source>
</evidence>
<dbReference type="InterPro" id="IPR021727">
    <property type="entry name" value="DUF3299"/>
</dbReference>
<organism evidence="2 3">
    <name type="scientific">Alkalicaulis satelles</name>
    <dbReference type="NCBI Taxonomy" id="2609175"/>
    <lineage>
        <taxon>Bacteria</taxon>
        <taxon>Pseudomonadati</taxon>
        <taxon>Pseudomonadota</taxon>
        <taxon>Alphaproteobacteria</taxon>
        <taxon>Maricaulales</taxon>
        <taxon>Maricaulaceae</taxon>
        <taxon>Alkalicaulis</taxon>
    </lineage>
</organism>
<dbReference type="Proteomes" id="UP000325122">
    <property type="component" value="Unassembled WGS sequence"/>
</dbReference>
<accession>A0A5M6Z8W0</accession>
<protein>
    <submittedName>
        <fullName evidence="2">DUF3299 domain-containing protein</fullName>
    </submittedName>
</protein>
<keyword evidence="1" id="KW-0732">Signal</keyword>
<evidence type="ECO:0000313" key="2">
    <source>
        <dbReference type="EMBL" id="KAA5801099.1"/>
    </source>
</evidence>
<proteinExistence type="predicted"/>
<comment type="caution">
    <text evidence="2">The sequence shown here is derived from an EMBL/GenBank/DDBJ whole genome shotgun (WGS) entry which is preliminary data.</text>
</comment>
<gene>
    <name evidence="2" type="ORF">F1654_12820</name>
</gene>
<reference evidence="2 3" key="1">
    <citation type="submission" date="2019-09" db="EMBL/GenBank/DDBJ databases">
        <authorList>
            <person name="Kevbrin V."/>
            <person name="Grouzdev D.S."/>
        </authorList>
    </citation>
    <scope>NUCLEOTIDE SEQUENCE [LARGE SCALE GENOMIC DNA]</scope>
    <source>
        <strain evidence="2 3">G-192</strain>
    </source>
</reference>
<name>A0A5M6Z8W0_9PROT</name>
<keyword evidence="3" id="KW-1185">Reference proteome</keyword>
<dbReference type="Pfam" id="PF11736">
    <property type="entry name" value="DUF3299"/>
    <property type="match status" value="1"/>
</dbReference>
<feature type="chain" id="PRO_5024295827" evidence="1">
    <location>
        <begin position="19"/>
        <end position="172"/>
    </location>
</feature>
<sequence>MMRAFFLCLIVSAAAALAGAESRAGEYRDLIWHDLLPEGEAERIARLQQMQAVEFGFNHFGTDQMPQLRTFNVVEELDGERVRIAGFVLPFDFAASGEVSRFLLVPFIGACIHVPPPPPNQLIYVQADPSVNVRGMWDPVFAEGVMRTRRQDTDLADSAYTLELTALHPYRN</sequence>
<evidence type="ECO:0000313" key="3">
    <source>
        <dbReference type="Proteomes" id="UP000325122"/>
    </source>
</evidence>
<dbReference type="AlphaFoldDB" id="A0A5M6Z8W0"/>
<feature type="signal peptide" evidence="1">
    <location>
        <begin position="1"/>
        <end position="18"/>
    </location>
</feature>
<dbReference type="EMBL" id="VWOJ01000005">
    <property type="protein sequence ID" value="KAA5801099.1"/>
    <property type="molecule type" value="Genomic_DNA"/>
</dbReference>
<dbReference type="Gene3D" id="2.40.50.870">
    <property type="entry name" value="Protein of unknown function (DUF3299)"/>
    <property type="match status" value="1"/>
</dbReference>